<organism evidence="1 2">
    <name type="scientific">Paranoxybacillus vitaminiphilus</name>
    <dbReference type="NCBI Taxonomy" id="581036"/>
    <lineage>
        <taxon>Bacteria</taxon>
        <taxon>Bacillati</taxon>
        <taxon>Bacillota</taxon>
        <taxon>Bacilli</taxon>
        <taxon>Bacillales</taxon>
        <taxon>Anoxybacillaceae</taxon>
        <taxon>Paranoxybacillus</taxon>
    </lineage>
</organism>
<dbReference type="EMBL" id="QLMH01000010">
    <property type="protein sequence ID" value="RAK18436.1"/>
    <property type="molecule type" value="Genomic_DNA"/>
</dbReference>
<name>A0A327YEE2_9BACL</name>
<comment type="caution">
    <text evidence="1">The sequence shown here is derived from an EMBL/GenBank/DDBJ whole genome shotgun (WGS) entry which is preliminary data.</text>
</comment>
<sequence length="53" mass="6284">MIDMEKCQIAWNFFLKNCERHGISTNLSFYQFLQSVTIEQIESMVQHAEMISL</sequence>
<dbReference type="AlphaFoldDB" id="A0A327YEE2"/>
<protein>
    <submittedName>
        <fullName evidence="1">Uncharacterized protein</fullName>
    </submittedName>
</protein>
<proteinExistence type="predicted"/>
<accession>A0A327YEE2</accession>
<dbReference type="Proteomes" id="UP000248555">
    <property type="component" value="Unassembled WGS sequence"/>
</dbReference>
<keyword evidence="2" id="KW-1185">Reference proteome</keyword>
<evidence type="ECO:0000313" key="2">
    <source>
        <dbReference type="Proteomes" id="UP000248555"/>
    </source>
</evidence>
<reference evidence="1 2" key="1">
    <citation type="submission" date="2018-06" db="EMBL/GenBank/DDBJ databases">
        <title>Genomic Encyclopedia of Type Strains, Phase III (KMG-III): the genomes of soil and plant-associated and newly described type strains.</title>
        <authorList>
            <person name="Whitman W."/>
        </authorList>
    </citation>
    <scope>NUCLEOTIDE SEQUENCE [LARGE SCALE GENOMIC DNA]</scope>
    <source>
        <strain evidence="1 2">CGMCC 1.8979</strain>
    </source>
</reference>
<evidence type="ECO:0000313" key="1">
    <source>
        <dbReference type="EMBL" id="RAK18436.1"/>
    </source>
</evidence>
<dbReference type="RefSeq" id="WP_181502871.1">
    <property type="nucleotide sequence ID" value="NZ_QLMH01000010.1"/>
</dbReference>
<gene>
    <name evidence="1" type="ORF">B0I26_11068</name>
</gene>